<proteinExistence type="predicted"/>
<dbReference type="Proteomes" id="UP000063991">
    <property type="component" value="Chromosome"/>
</dbReference>
<dbReference type="RefSeq" id="WP_061093978.1">
    <property type="nucleotide sequence ID" value="NZ_CP014323.1"/>
</dbReference>
<accession>A0A126PVM9</accession>
<name>A0A126PVM9_ALTMA</name>
<feature type="signal peptide" evidence="1">
    <location>
        <begin position="1"/>
        <end position="22"/>
    </location>
</feature>
<reference evidence="2 3" key="1">
    <citation type="submission" date="2015-12" db="EMBL/GenBank/DDBJ databases">
        <authorList>
            <person name="Shamseldin A."/>
            <person name="Moawad H."/>
            <person name="Abd El-Rahim W.M."/>
            <person name="Sadowsky M.J."/>
        </authorList>
    </citation>
    <scope>NUCLEOTIDE SEQUENCE [LARGE SCALE GENOMIC DNA]</scope>
    <source>
        <strain evidence="2 3">D7</strain>
    </source>
</reference>
<keyword evidence="1" id="KW-0732">Signal</keyword>
<dbReference type="AlphaFoldDB" id="A0A126PVM9"/>
<dbReference type="OrthoDB" id="6328890at2"/>
<protein>
    <recommendedName>
        <fullName evidence="4">Solute-binding protein family 3/N-terminal domain-containing protein</fullName>
    </recommendedName>
</protein>
<sequence>MSVVVTLVAFVLLCFKSSVLFAQTDGECEGESCASKKPTVVWLRPPELGIEGSGVSITSGPIYDAMAYLSTHLHNYEHQYEAYPVKRAWSLVQHQHSAQKVYCFYGAAYQEERAEWGYYSQPTSINLPLLIVARKALQPSLKNELDTAQSQPTQEYFESISLRALLQQNLRTVLYNDVNNVYADTVEQWATKNNVVRLNGLGKDLGMHTIALLESGRIDFGYVGHRSLSALPEEELDALNVYQISELSQQLRGTKRLLCSKSELGQAVTSDLDSALTHITSTPMTSQTLRDINFVADGYPLFLKPLFDERWSKVMLNESCDSATHLELYKNL</sequence>
<evidence type="ECO:0000313" key="2">
    <source>
        <dbReference type="EMBL" id="AMJ96880.1"/>
    </source>
</evidence>
<feature type="chain" id="PRO_5007272307" description="Solute-binding protein family 3/N-terminal domain-containing protein" evidence="1">
    <location>
        <begin position="23"/>
        <end position="332"/>
    </location>
</feature>
<evidence type="ECO:0000256" key="1">
    <source>
        <dbReference type="SAM" id="SignalP"/>
    </source>
</evidence>
<organism evidence="2 3">
    <name type="scientific">Alteromonas macleodii</name>
    <name type="common">Pseudoalteromonas macleodii</name>
    <dbReference type="NCBI Taxonomy" id="28108"/>
    <lineage>
        <taxon>Bacteria</taxon>
        <taxon>Pseudomonadati</taxon>
        <taxon>Pseudomonadota</taxon>
        <taxon>Gammaproteobacteria</taxon>
        <taxon>Alteromonadales</taxon>
        <taxon>Alteromonadaceae</taxon>
        <taxon>Alteromonas/Salinimonas group</taxon>
        <taxon>Alteromonas</taxon>
    </lineage>
</organism>
<evidence type="ECO:0008006" key="4">
    <source>
        <dbReference type="Google" id="ProtNLM"/>
    </source>
</evidence>
<evidence type="ECO:0000313" key="3">
    <source>
        <dbReference type="Proteomes" id="UP000063991"/>
    </source>
</evidence>
<gene>
    <name evidence="2" type="ORF">AVL55_01015</name>
</gene>
<dbReference type="EMBL" id="CP014323">
    <property type="protein sequence ID" value="AMJ96880.1"/>
    <property type="molecule type" value="Genomic_DNA"/>
</dbReference>